<gene>
    <name evidence="1" type="ORF">AVDCRST_MAG43-750</name>
</gene>
<organism evidence="1">
    <name type="scientific">uncultured Thermomicrobiales bacterium</name>
    <dbReference type="NCBI Taxonomy" id="1645740"/>
    <lineage>
        <taxon>Bacteria</taxon>
        <taxon>Pseudomonadati</taxon>
        <taxon>Thermomicrobiota</taxon>
        <taxon>Thermomicrobia</taxon>
        <taxon>Thermomicrobiales</taxon>
        <taxon>environmental samples</taxon>
    </lineage>
</organism>
<dbReference type="EMBL" id="CADCWI010000040">
    <property type="protein sequence ID" value="CAA9547209.1"/>
    <property type="molecule type" value="Genomic_DNA"/>
</dbReference>
<protein>
    <submittedName>
        <fullName evidence="1">Uncharacterized protein</fullName>
    </submittedName>
</protein>
<evidence type="ECO:0000313" key="1">
    <source>
        <dbReference type="EMBL" id="CAA9547209.1"/>
    </source>
</evidence>
<accession>A0A6J4UER6</accession>
<reference evidence="1" key="1">
    <citation type="submission" date="2020-02" db="EMBL/GenBank/DDBJ databases">
        <authorList>
            <person name="Meier V. D."/>
        </authorList>
    </citation>
    <scope>NUCLEOTIDE SEQUENCE</scope>
    <source>
        <strain evidence="1">AVDCRST_MAG43</strain>
    </source>
</reference>
<name>A0A6J4UER6_9BACT</name>
<dbReference type="AlphaFoldDB" id="A0A6J4UER6"/>
<proteinExistence type="predicted"/>
<sequence>MDVGAALVADGQAAVAVELGEDPLDDPAVAAQSLARIDPLAGDAYRNAPPLPEPAALGRS</sequence>